<feature type="domain" description="CST complex subunit Stn1 N-terminal" evidence="5">
    <location>
        <begin position="39"/>
        <end position="188"/>
    </location>
</feature>
<dbReference type="Proteomes" id="UP000224854">
    <property type="component" value="Unassembled WGS sequence"/>
</dbReference>
<organism evidence="6 7">
    <name type="scientific">Ophiocordyceps australis</name>
    <dbReference type="NCBI Taxonomy" id="1399860"/>
    <lineage>
        <taxon>Eukaryota</taxon>
        <taxon>Fungi</taxon>
        <taxon>Dikarya</taxon>
        <taxon>Ascomycota</taxon>
        <taxon>Pezizomycotina</taxon>
        <taxon>Sordariomycetes</taxon>
        <taxon>Hypocreomycetidae</taxon>
        <taxon>Hypocreales</taxon>
        <taxon>Ophiocordycipitaceae</taxon>
        <taxon>Ophiocordyceps</taxon>
    </lineage>
</organism>
<feature type="compositionally biased region" description="Basic residues" evidence="4">
    <location>
        <begin position="190"/>
        <end position="199"/>
    </location>
</feature>
<dbReference type="InterPro" id="IPR012340">
    <property type="entry name" value="NA-bd_OB-fold"/>
</dbReference>
<evidence type="ECO:0000313" key="7">
    <source>
        <dbReference type="Proteomes" id="UP000224854"/>
    </source>
</evidence>
<dbReference type="Gene3D" id="2.40.50.140">
    <property type="entry name" value="Nucleic acid-binding proteins"/>
    <property type="match status" value="1"/>
</dbReference>
<dbReference type="AlphaFoldDB" id="A0A2C5YI24"/>
<evidence type="ECO:0000259" key="5">
    <source>
        <dbReference type="Pfam" id="PF10451"/>
    </source>
</evidence>
<comment type="subcellular location">
    <subcellularLocation>
        <location evidence="1">Chromosome</location>
        <location evidence="1">Telomere</location>
    </subcellularLocation>
</comment>
<gene>
    <name evidence="6" type="ORF">CDD82_574</name>
</gene>
<keyword evidence="2" id="KW-0158">Chromosome</keyword>
<accession>A0A2C5YI24</accession>
<dbReference type="GO" id="GO:0000781">
    <property type="term" value="C:chromosome, telomeric region"/>
    <property type="evidence" value="ECO:0007669"/>
    <property type="project" value="UniProtKB-SubCell"/>
</dbReference>
<dbReference type="SUPFAM" id="SSF50249">
    <property type="entry name" value="Nucleic acid-binding proteins"/>
    <property type="match status" value="1"/>
</dbReference>
<evidence type="ECO:0000256" key="1">
    <source>
        <dbReference type="ARBA" id="ARBA00004574"/>
    </source>
</evidence>
<keyword evidence="3" id="KW-0779">Telomere</keyword>
<reference evidence="6 7" key="1">
    <citation type="submission" date="2017-06" db="EMBL/GenBank/DDBJ databases">
        <title>Ant-infecting Ophiocordyceps genomes reveal a high diversity of potential behavioral manipulation genes and a possible major role for enterotoxins.</title>
        <authorList>
            <person name="De Bekker C."/>
            <person name="Evans H.C."/>
            <person name="Brachmann A."/>
            <person name="Hughes D.P."/>
        </authorList>
    </citation>
    <scope>NUCLEOTIDE SEQUENCE [LARGE SCALE GENOMIC DNA]</scope>
    <source>
        <strain evidence="6 7">1348a</strain>
    </source>
</reference>
<sequence>MSENSRPQSEIYPRYCFHLSPTINTWCLLRACDLSHLEQHDGFQGENFFFYNNLPIKWVRLVGVVVAIDDFAGRRVYTVDDSSGACAQAVITMPSTVAGMKGDESKHVAPGLHQDIDVGAIVDVKGSLYMFRQEKHVRVEKMAQLRCTQQEVALWERRTKFRRQVLEKPWILQRRDIRRCRKEVENSARGTRRHERKVKGTAASVGVGKDCSNNDGGAGGVTRHLIEGMIRGGLTQGKYNALGL</sequence>
<keyword evidence="7" id="KW-1185">Reference proteome</keyword>
<dbReference type="EMBL" id="NJEU01001139">
    <property type="protein sequence ID" value="PHH68407.1"/>
    <property type="molecule type" value="Genomic_DNA"/>
</dbReference>
<feature type="region of interest" description="Disordered" evidence="4">
    <location>
        <begin position="184"/>
        <end position="206"/>
    </location>
</feature>
<dbReference type="InterPro" id="IPR018856">
    <property type="entry name" value="Stn1_N"/>
</dbReference>
<evidence type="ECO:0000256" key="4">
    <source>
        <dbReference type="SAM" id="MobiDB-lite"/>
    </source>
</evidence>
<comment type="caution">
    <text evidence="6">The sequence shown here is derived from an EMBL/GenBank/DDBJ whole genome shotgun (WGS) entry which is preliminary data.</text>
</comment>
<proteinExistence type="predicted"/>
<name>A0A2C5YI24_9HYPO</name>
<evidence type="ECO:0000256" key="2">
    <source>
        <dbReference type="ARBA" id="ARBA00022454"/>
    </source>
</evidence>
<protein>
    <recommendedName>
        <fullName evidence="5">CST complex subunit Stn1 N-terminal domain-containing protein</fullName>
    </recommendedName>
</protein>
<evidence type="ECO:0000256" key="3">
    <source>
        <dbReference type="ARBA" id="ARBA00022895"/>
    </source>
</evidence>
<dbReference type="OrthoDB" id="77828at2759"/>
<dbReference type="Pfam" id="PF10451">
    <property type="entry name" value="Stn1"/>
    <property type="match status" value="1"/>
</dbReference>
<evidence type="ECO:0000313" key="6">
    <source>
        <dbReference type="EMBL" id="PHH68407.1"/>
    </source>
</evidence>